<feature type="region of interest" description="Disordered" evidence="1">
    <location>
        <begin position="1"/>
        <end position="23"/>
    </location>
</feature>
<evidence type="ECO:0000313" key="3">
    <source>
        <dbReference type="Proteomes" id="UP001499979"/>
    </source>
</evidence>
<gene>
    <name evidence="2" type="ORF">GCM10009606_00730</name>
</gene>
<keyword evidence="3" id="KW-1185">Reference proteome</keyword>
<evidence type="ECO:0008006" key="4">
    <source>
        <dbReference type="Google" id="ProtNLM"/>
    </source>
</evidence>
<feature type="region of interest" description="Disordered" evidence="1">
    <location>
        <begin position="56"/>
        <end position="91"/>
    </location>
</feature>
<dbReference type="EMBL" id="BAAAJE010000001">
    <property type="protein sequence ID" value="GAA1124977.1"/>
    <property type="molecule type" value="Genomic_DNA"/>
</dbReference>
<evidence type="ECO:0000256" key="1">
    <source>
        <dbReference type="SAM" id="MobiDB-lite"/>
    </source>
</evidence>
<comment type="caution">
    <text evidence="2">The sequence shown here is derived from an EMBL/GenBank/DDBJ whole genome shotgun (WGS) entry which is preliminary data.</text>
</comment>
<reference evidence="3" key="1">
    <citation type="journal article" date="2019" name="Int. J. Syst. Evol. Microbiol.">
        <title>The Global Catalogue of Microorganisms (GCM) 10K type strain sequencing project: providing services to taxonomists for standard genome sequencing and annotation.</title>
        <authorList>
            <consortium name="The Broad Institute Genomics Platform"/>
            <consortium name="The Broad Institute Genome Sequencing Center for Infectious Disease"/>
            <person name="Wu L."/>
            <person name="Ma J."/>
        </authorList>
    </citation>
    <scope>NUCLEOTIDE SEQUENCE [LARGE SCALE GENOMIC DNA]</scope>
    <source>
        <strain evidence="3">JCM 11813</strain>
    </source>
</reference>
<dbReference type="Proteomes" id="UP001499979">
    <property type="component" value="Unassembled WGS sequence"/>
</dbReference>
<name>A0ABP4EU25_9ACTN</name>
<proteinExistence type="predicted"/>
<accession>A0ABP4EU25</accession>
<protein>
    <recommendedName>
        <fullName evidence="4">Fibronectin type III domain-containing protein</fullName>
    </recommendedName>
</protein>
<evidence type="ECO:0000313" key="2">
    <source>
        <dbReference type="EMBL" id="GAA1124977.1"/>
    </source>
</evidence>
<organism evidence="2 3">
    <name type="scientific">Nocardioides aquiterrae</name>
    <dbReference type="NCBI Taxonomy" id="203799"/>
    <lineage>
        <taxon>Bacteria</taxon>
        <taxon>Bacillati</taxon>
        <taxon>Actinomycetota</taxon>
        <taxon>Actinomycetes</taxon>
        <taxon>Propionibacteriales</taxon>
        <taxon>Nocardioidaceae</taxon>
        <taxon>Nocardioides</taxon>
    </lineage>
</organism>
<sequence length="411" mass="43777">MADVPRGHTARWATGSNARGEGGSMHAYRRAAAGAAALVAVAAALSVTAAPADAADPCYSEAQPTTGPPLDLPTGPGCDDTVPPETSIDSSPVVGGWLRATSVSITFSGRHPDADSDPISYECQFFNSVSTPTTWQSCTSPFSRDGLDENTATPYTFRVRAVDTPDNAHDLTTDAWYPASADAPDYDQRPAELSFTADATAPNTFGFLRTTYADDSGFDGPMLVANSAQVRLQSSQGTTYRCTLNRKDVACNDGLTTLRPLGAGWKRFEAAAVDPAGNVDPSPFVEEFFVPRNLALGNAPRASRGDWRRFRDPGAFGGDYLESARYGAMLSFPVRNVREIRLLAPAGPQLGRVEIRVGRGQWYRVNLSSSDPQKLKVYAVRGALSGLLAGTLQVRVASHGKPVRVDAISAR</sequence>